<name>A0A7H4N776_9ENTR</name>
<dbReference type="EMBL" id="UGJR01000002">
    <property type="protein sequence ID" value="STR41613.1"/>
    <property type="molecule type" value="Genomic_DNA"/>
</dbReference>
<feature type="domain" description="Putative mucin/carbohydrate-binding" evidence="1">
    <location>
        <begin position="72"/>
        <end position="185"/>
    </location>
</feature>
<dbReference type="Proteomes" id="UP000254863">
    <property type="component" value="Unassembled WGS sequence"/>
</dbReference>
<sequence>MIIEVFHDEPFRSSASNDTTHRAITLKQHNRWRVVKDGLEACSLVPDPEDKETTDAEDEATELYGDLFCWQLLGNDNIRFATMEMDIGRGALTFTASPVVPNKHFTTAYAAVNIYNTRGSVVYRQSIKGSSQLGDYIDTAILDEGYIIEVFHAEAGDRSVIINPQNGNAWPQPNTVSWQVTARGLQRL</sequence>
<evidence type="ECO:0000259" key="1">
    <source>
        <dbReference type="Pfam" id="PF03272"/>
    </source>
</evidence>
<dbReference type="AlphaFoldDB" id="A0A7H4N776"/>
<dbReference type="InterPro" id="IPR004954">
    <property type="entry name" value="Mucin-bd"/>
</dbReference>
<evidence type="ECO:0000313" key="3">
    <source>
        <dbReference type="EMBL" id="STV79747.1"/>
    </source>
</evidence>
<evidence type="ECO:0000313" key="4">
    <source>
        <dbReference type="Proteomes" id="UP000254863"/>
    </source>
</evidence>
<organism evidence="3 4">
    <name type="scientific">Klebsiella michiganensis</name>
    <dbReference type="NCBI Taxonomy" id="1134687"/>
    <lineage>
        <taxon>Bacteria</taxon>
        <taxon>Pseudomonadati</taxon>
        <taxon>Pseudomonadota</taxon>
        <taxon>Gammaproteobacteria</taxon>
        <taxon>Enterobacterales</taxon>
        <taxon>Enterobacteriaceae</taxon>
        <taxon>Klebsiella/Raoultella group</taxon>
        <taxon>Klebsiella</taxon>
    </lineage>
</organism>
<proteinExistence type="predicted"/>
<accession>A0A7H4N776</accession>
<evidence type="ECO:0000313" key="2">
    <source>
        <dbReference type="EMBL" id="STR41613.1"/>
    </source>
</evidence>
<reference evidence="4 5" key="1">
    <citation type="submission" date="2018-06" db="EMBL/GenBank/DDBJ databases">
        <authorList>
            <consortium name="Pathogen Informatics"/>
            <person name="Doyle S."/>
        </authorList>
    </citation>
    <scope>NUCLEOTIDE SEQUENCE [LARGE SCALE GENOMIC DNA]</scope>
    <source>
        <strain evidence="3 4">NCTC11685</strain>
        <strain evidence="2 5">NCTC11694</strain>
    </source>
</reference>
<dbReference type="Proteomes" id="UP000255050">
    <property type="component" value="Unassembled WGS sequence"/>
</dbReference>
<dbReference type="EMBL" id="UGMS01000001">
    <property type="protein sequence ID" value="STV79747.1"/>
    <property type="molecule type" value="Genomic_DNA"/>
</dbReference>
<gene>
    <name evidence="3" type="ORF">NCTC11685_02920</name>
    <name evidence="2" type="ORF">NCTC11694_02805</name>
</gene>
<comment type="caution">
    <text evidence="3">The sequence shown here is derived from an EMBL/GenBank/DDBJ whole genome shotgun (WGS) entry which is preliminary data.</text>
</comment>
<protein>
    <submittedName>
        <fullName evidence="3">Enhancin</fullName>
    </submittedName>
</protein>
<evidence type="ECO:0000313" key="5">
    <source>
        <dbReference type="Proteomes" id="UP000255050"/>
    </source>
</evidence>
<dbReference type="Pfam" id="PF03272">
    <property type="entry name" value="Mucin_bdg"/>
    <property type="match status" value="1"/>
</dbReference>